<name>A0A2G0CIK4_9BACT</name>
<dbReference type="GO" id="GO:0006284">
    <property type="term" value="P:base-excision repair"/>
    <property type="evidence" value="ECO:0007669"/>
    <property type="project" value="InterPro"/>
</dbReference>
<sequence length="226" mass="25329">MTTQERALRIDELLCAEYGAPFVPFSFRDPLSELVSALLSHRTKNAVTRAAFLRLTETFPTWEEVVAAPTEAVEAAIAAVTYPEVKGPRIQEALRRVKEGNGGALNLDFLAEWPVREARDWLEAIPGVGAKTSAAVLNFSGLRRPALVVDTHHQRVAQRLGIVPARASIDKASKILQEYLPAEWDGQRVYDSHQGFMRHGQRVCHWREPDCERCVVRQLCDFGRKG</sequence>
<dbReference type="PANTHER" id="PTHR47203:SF1">
    <property type="entry name" value="HYPOTHETICAL BASE EXCISION DNA REPAIR PROTEIN (EUROFUNG)"/>
    <property type="match status" value="1"/>
</dbReference>
<dbReference type="RefSeq" id="WP_099104793.1">
    <property type="nucleotide sequence ID" value="NZ_JAATJF010000001.1"/>
</dbReference>
<reference evidence="2 3" key="1">
    <citation type="submission" date="2017-10" db="EMBL/GenBank/DDBJ databases">
        <title>The draft genome sequence of Lewinella marina KCTC 32374.</title>
        <authorList>
            <person name="Wang K."/>
        </authorList>
    </citation>
    <scope>NUCLEOTIDE SEQUENCE [LARGE SCALE GENOMIC DNA]</scope>
    <source>
        <strain evidence="2 3">MKG-38</strain>
    </source>
</reference>
<feature type="domain" description="HhH-GPD" evidence="1">
    <location>
        <begin position="39"/>
        <end position="202"/>
    </location>
</feature>
<dbReference type="InterPro" id="IPR011257">
    <property type="entry name" value="DNA_glycosylase"/>
</dbReference>
<dbReference type="EMBL" id="PDLO01000001">
    <property type="protein sequence ID" value="PHK99814.1"/>
    <property type="molecule type" value="Genomic_DNA"/>
</dbReference>
<dbReference type="PANTHER" id="PTHR47203">
    <property type="match status" value="1"/>
</dbReference>
<dbReference type="Gene3D" id="1.10.1670.10">
    <property type="entry name" value="Helix-hairpin-Helix base-excision DNA repair enzymes (C-terminal)"/>
    <property type="match status" value="1"/>
</dbReference>
<evidence type="ECO:0000259" key="1">
    <source>
        <dbReference type="SMART" id="SM00478"/>
    </source>
</evidence>
<dbReference type="Pfam" id="PF00730">
    <property type="entry name" value="HhH-GPD"/>
    <property type="match status" value="1"/>
</dbReference>
<evidence type="ECO:0000313" key="2">
    <source>
        <dbReference type="EMBL" id="PHK99814.1"/>
    </source>
</evidence>
<accession>A0A2G0CIK4</accession>
<dbReference type="Proteomes" id="UP000226437">
    <property type="component" value="Unassembled WGS sequence"/>
</dbReference>
<protein>
    <submittedName>
        <fullName evidence="2">Fe-S cluster assembly protein HesB</fullName>
    </submittedName>
</protein>
<proteinExistence type="predicted"/>
<dbReference type="OrthoDB" id="9800977at2"/>
<dbReference type="Gene3D" id="1.10.340.30">
    <property type="entry name" value="Hypothetical protein, domain 2"/>
    <property type="match status" value="1"/>
</dbReference>
<dbReference type="InterPro" id="IPR003265">
    <property type="entry name" value="HhH-GPD_domain"/>
</dbReference>
<dbReference type="CDD" id="cd00056">
    <property type="entry name" value="ENDO3c"/>
    <property type="match status" value="1"/>
</dbReference>
<gene>
    <name evidence="2" type="ORF">CGL56_01860</name>
</gene>
<dbReference type="SUPFAM" id="SSF48150">
    <property type="entry name" value="DNA-glycosylase"/>
    <property type="match status" value="1"/>
</dbReference>
<organism evidence="2 3">
    <name type="scientific">Neolewinella marina</name>
    <dbReference type="NCBI Taxonomy" id="438751"/>
    <lineage>
        <taxon>Bacteria</taxon>
        <taxon>Pseudomonadati</taxon>
        <taxon>Bacteroidota</taxon>
        <taxon>Saprospiria</taxon>
        <taxon>Saprospirales</taxon>
        <taxon>Lewinellaceae</taxon>
        <taxon>Neolewinella</taxon>
    </lineage>
</organism>
<dbReference type="GO" id="GO:0003824">
    <property type="term" value="F:catalytic activity"/>
    <property type="evidence" value="ECO:0007669"/>
    <property type="project" value="InterPro"/>
</dbReference>
<evidence type="ECO:0000313" key="3">
    <source>
        <dbReference type="Proteomes" id="UP000226437"/>
    </source>
</evidence>
<keyword evidence="3" id="KW-1185">Reference proteome</keyword>
<comment type="caution">
    <text evidence="2">The sequence shown here is derived from an EMBL/GenBank/DDBJ whole genome shotgun (WGS) entry which is preliminary data.</text>
</comment>
<dbReference type="PIRSF" id="PIRSF001435">
    <property type="entry name" value="Nth"/>
    <property type="match status" value="1"/>
</dbReference>
<dbReference type="AlphaFoldDB" id="A0A2G0CIK4"/>
<dbReference type="InterPro" id="IPR023170">
    <property type="entry name" value="HhH_base_excis_C"/>
</dbReference>
<dbReference type="SMART" id="SM00478">
    <property type="entry name" value="ENDO3c"/>
    <property type="match status" value="1"/>
</dbReference>